<name>A0A7U4E5S1_RUNSL</name>
<evidence type="ECO:0000256" key="1">
    <source>
        <dbReference type="SAM" id="MobiDB-lite"/>
    </source>
</evidence>
<evidence type="ECO:0000313" key="3">
    <source>
        <dbReference type="Proteomes" id="UP000000493"/>
    </source>
</evidence>
<reference evidence="3" key="1">
    <citation type="submission" date="2011-06" db="EMBL/GenBank/DDBJ databases">
        <title>The complete genome of chromosome of Runella slithyformis DSM 19594.</title>
        <authorList>
            <consortium name="US DOE Joint Genome Institute (JGI-PGF)"/>
            <person name="Lucas S."/>
            <person name="Han J."/>
            <person name="Lapidus A."/>
            <person name="Bruce D."/>
            <person name="Goodwin L."/>
            <person name="Pitluck S."/>
            <person name="Peters L."/>
            <person name="Kyrpides N."/>
            <person name="Mavromatis K."/>
            <person name="Ivanova N."/>
            <person name="Ovchinnikova G."/>
            <person name="Zhang X."/>
            <person name="Misra M."/>
            <person name="Detter J.C."/>
            <person name="Tapia R."/>
            <person name="Han C."/>
            <person name="Land M."/>
            <person name="Hauser L."/>
            <person name="Markowitz V."/>
            <person name="Cheng J.-F."/>
            <person name="Hugenholtz P."/>
            <person name="Woyke T."/>
            <person name="Wu D."/>
            <person name="Tindall B."/>
            <person name="Faehrich R."/>
            <person name="Brambilla E."/>
            <person name="Klenk H.-P."/>
            <person name="Eisen J.A."/>
        </authorList>
    </citation>
    <scope>NUCLEOTIDE SEQUENCE [LARGE SCALE GENOMIC DNA]</scope>
    <source>
        <strain evidence="3">ATCC 29530 / DSM 19594 / LMG 11500 / NCIMB 11436 / LSU 4</strain>
    </source>
</reference>
<gene>
    <name evidence="2" type="ordered locus">Runsl_2461</name>
</gene>
<feature type="region of interest" description="Disordered" evidence="1">
    <location>
        <begin position="27"/>
        <end position="46"/>
    </location>
</feature>
<sequence length="46" mass="5014">MKNVAQPVLQLKKSTIVKMSINSDRARCSRQPCSDGGMGKSVCMND</sequence>
<dbReference type="AlphaFoldDB" id="A0A7U4E5S1"/>
<dbReference type="Proteomes" id="UP000000493">
    <property type="component" value="Chromosome"/>
</dbReference>
<dbReference type="EMBL" id="CP002859">
    <property type="protein sequence ID" value="AEI48866.1"/>
    <property type="molecule type" value="Genomic_DNA"/>
</dbReference>
<keyword evidence="3" id="KW-1185">Reference proteome</keyword>
<accession>A0A7U4E5S1</accession>
<evidence type="ECO:0000313" key="2">
    <source>
        <dbReference type="EMBL" id="AEI48866.1"/>
    </source>
</evidence>
<organism evidence="2 3">
    <name type="scientific">Runella slithyformis (strain ATCC 29530 / DSM 19594 / LMG 11500 / NCIMB 11436 / LSU 4)</name>
    <dbReference type="NCBI Taxonomy" id="761193"/>
    <lineage>
        <taxon>Bacteria</taxon>
        <taxon>Pseudomonadati</taxon>
        <taxon>Bacteroidota</taxon>
        <taxon>Cytophagia</taxon>
        <taxon>Cytophagales</taxon>
        <taxon>Spirosomataceae</taxon>
        <taxon>Runella</taxon>
    </lineage>
</organism>
<proteinExistence type="predicted"/>
<dbReference type="KEGG" id="rsi:Runsl_2461"/>
<protein>
    <submittedName>
        <fullName evidence="2">Uncharacterized protein</fullName>
    </submittedName>
</protein>
<reference evidence="2 3" key="2">
    <citation type="journal article" date="2012" name="Stand. Genomic Sci.">
        <title>Complete genome sequence of the aquatic bacterium Runella slithyformis type strain (LSU 4(T)).</title>
        <authorList>
            <person name="Copeland A."/>
            <person name="Zhang X."/>
            <person name="Misra M."/>
            <person name="Lapidus A."/>
            <person name="Nolan M."/>
            <person name="Lucas S."/>
            <person name="Deshpande S."/>
            <person name="Cheng J.F."/>
            <person name="Tapia R."/>
            <person name="Goodwin L.A."/>
            <person name="Pitluck S."/>
            <person name="Liolios K."/>
            <person name="Pagani I."/>
            <person name="Ivanova N."/>
            <person name="Mikhailova N."/>
            <person name="Pati A."/>
            <person name="Chen A."/>
            <person name="Palaniappan K."/>
            <person name="Land M."/>
            <person name="Hauser L."/>
            <person name="Pan C."/>
            <person name="Jeffries C.D."/>
            <person name="Detter J.C."/>
            <person name="Brambilla E.M."/>
            <person name="Rohde M."/>
            <person name="Djao O.D."/>
            <person name="Goker M."/>
            <person name="Sikorski J."/>
            <person name="Tindall B.J."/>
            <person name="Woyke T."/>
            <person name="Bristow J."/>
            <person name="Eisen J.A."/>
            <person name="Markowitz V."/>
            <person name="Hugenholtz P."/>
            <person name="Kyrpides N.C."/>
            <person name="Klenk H.P."/>
            <person name="Mavromatis K."/>
        </authorList>
    </citation>
    <scope>NUCLEOTIDE SEQUENCE [LARGE SCALE GENOMIC DNA]</scope>
    <source>
        <strain evidence="3">ATCC 29530 / DSM 19594 / LMG 11500 / NCIMB 11436 / LSU 4</strain>
    </source>
</reference>